<comment type="similarity">
    <text evidence="1">Belongs to the amidase family.</text>
</comment>
<dbReference type="InterPro" id="IPR020556">
    <property type="entry name" value="Amidase_CS"/>
</dbReference>
<feature type="domain" description="Amidase" evidence="2">
    <location>
        <begin position="29"/>
        <end position="479"/>
    </location>
</feature>
<dbReference type="InterPro" id="IPR000120">
    <property type="entry name" value="Amidase"/>
</dbReference>
<evidence type="ECO:0000313" key="3">
    <source>
        <dbReference type="EMBL" id="BAO83207.1"/>
    </source>
</evidence>
<dbReference type="SUPFAM" id="SSF75304">
    <property type="entry name" value="Amidase signature (AS) enzymes"/>
    <property type="match status" value="1"/>
</dbReference>
<dbReference type="InterPro" id="IPR023631">
    <property type="entry name" value="Amidase_dom"/>
</dbReference>
<evidence type="ECO:0000313" key="4">
    <source>
        <dbReference type="Proteomes" id="UP000066014"/>
    </source>
</evidence>
<dbReference type="OrthoDB" id="8576090at2"/>
<evidence type="ECO:0000256" key="1">
    <source>
        <dbReference type="ARBA" id="ARBA00009199"/>
    </source>
</evidence>
<keyword evidence="4" id="KW-1185">Reference proteome</keyword>
<dbReference type="Gene3D" id="3.90.1300.10">
    <property type="entry name" value="Amidase signature (AS) domain"/>
    <property type="match status" value="1"/>
</dbReference>
<name>A0A060NN42_9BURK</name>
<dbReference type="PANTHER" id="PTHR11895">
    <property type="entry name" value="TRANSAMIDASE"/>
    <property type="match status" value="1"/>
</dbReference>
<dbReference type="GO" id="GO:0016740">
    <property type="term" value="F:transferase activity"/>
    <property type="evidence" value="ECO:0007669"/>
    <property type="project" value="UniProtKB-KW"/>
</dbReference>
<dbReference type="KEGG" id="cbab:SMCB_0979"/>
<dbReference type="Pfam" id="PF01425">
    <property type="entry name" value="Amidase"/>
    <property type="match status" value="1"/>
</dbReference>
<reference evidence="3 4" key="1">
    <citation type="journal article" date="2014" name="Nat. Commun.">
        <title>Physiological and genomic features of highly alkaliphilic hydrogen-utilizing Betaproteobacteria from a continental serpentinizing site.</title>
        <authorList>
            <person name="Suzuki S."/>
            <person name="Kuenen J.G."/>
            <person name="Schipper K."/>
            <person name="van der Velde S."/>
            <person name="Ishii S."/>
            <person name="Wu A."/>
            <person name="Sorokin D.Y."/>
            <person name="Tenney A."/>
            <person name="Meng X.Y."/>
            <person name="Morrill P.L."/>
            <person name="Kamagata Y."/>
            <person name="Muyzer G."/>
            <person name="Nealson K.H."/>
        </authorList>
    </citation>
    <scope>NUCLEOTIDE SEQUENCE [LARGE SCALE GENOMIC DNA]</scope>
    <source>
        <strain evidence="3 4">B1</strain>
    </source>
</reference>
<dbReference type="AlphaFoldDB" id="A0A060NN42"/>
<dbReference type="EMBL" id="AP014569">
    <property type="protein sequence ID" value="BAO83207.1"/>
    <property type="molecule type" value="Genomic_DNA"/>
</dbReference>
<sequence>MPSFADYDQHDALGLAELVRQGAVSARDLLDEAIRRRDALNPQLNAVVLNMDELAWRAIEAGLPQGPFTGVPFLLKDLLAAYAGVPLTHGSRALRHYVPDDDSEMVRRFKAAGLVIFGKTSCPENGYLGSTESVLHGITRNPWDLQRSAGGSSGGSGAAVAARIVPMASGGDGGGSLRIPAAACGVVGLKPSRGRNPYGPLVGEPWFGQVQEGVISLSVRDSAAALDATSGPDLGCPYTAPVPARPFLQEVTQPPGRLRIAWCEQPLMRSGELSAECRRALQQTVAQLQALGHELVQAQPPIERHVVGPAYLLRVMCAAATDLREARRLLGRRLRPDDFEPATWLLSRFGESLSSARLELVARDLHRQRYLFERFMQGFDVFLTPTLAKPPVPHGEFQLRGLDQFAATLATYTGLGPLTRLLDTLLPTLVQKNFDWVAAPPLANLTGNPSLSLPLQHSSTGLPIGLMFTARYLDEACLLRLAGQLERELPWRQRRPPLLAAL</sequence>
<dbReference type="HOGENOM" id="CLU_009600_0_4_4"/>
<dbReference type="STRING" id="1458426.SMCB_0979"/>
<dbReference type="PROSITE" id="PS00571">
    <property type="entry name" value="AMIDASES"/>
    <property type="match status" value="1"/>
</dbReference>
<gene>
    <name evidence="3" type="ORF">SMCB_0979</name>
</gene>
<dbReference type="Proteomes" id="UP000066014">
    <property type="component" value="Chromosome"/>
</dbReference>
<proteinExistence type="inferred from homology"/>
<protein>
    <submittedName>
        <fullName evidence="3">Asp-tRNAAsn/Glu-tRNAGln amidotransferase A subunit and related amidase</fullName>
    </submittedName>
</protein>
<evidence type="ECO:0000259" key="2">
    <source>
        <dbReference type="Pfam" id="PF01425"/>
    </source>
</evidence>
<organism evidence="3 4">
    <name type="scientific">Serpentinimonas maccroryi</name>
    <dbReference type="NCBI Taxonomy" id="1458426"/>
    <lineage>
        <taxon>Bacteria</taxon>
        <taxon>Pseudomonadati</taxon>
        <taxon>Pseudomonadota</taxon>
        <taxon>Betaproteobacteria</taxon>
        <taxon>Burkholderiales</taxon>
        <taxon>Comamonadaceae</taxon>
        <taxon>Serpentinimonas</taxon>
    </lineage>
</organism>
<accession>A0A060NN42</accession>
<dbReference type="InterPro" id="IPR036928">
    <property type="entry name" value="AS_sf"/>
</dbReference>
<dbReference type="RefSeq" id="WP_045535473.1">
    <property type="nucleotide sequence ID" value="NZ_AP014569.1"/>
</dbReference>
<dbReference type="PANTHER" id="PTHR11895:SF7">
    <property type="entry name" value="GLUTAMYL-TRNA(GLN) AMIDOTRANSFERASE SUBUNIT A, MITOCHONDRIAL"/>
    <property type="match status" value="1"/>
</dbReference>
<keyword evidence="3" id="KW-0808">Transferase</keyword>